<evidence type="ECO:0000259" key="9">
    <source>
        <dbReference type="PROSITE" id="PS50157"/>
    </source>
</evidence>
<dbReference type="RefSeq" id="XP_034230876.1">
    <property type="nucleotide sequence ID" value="XM_034374985.1"/>
</dbReference>
<feature type="domain" description="C2H2-type" evidence="9">
    <location>
        <begin position="1402"/>
        <end position="1429"/>
    </location>
</feature>
<keyword evidence="6" id="KW-0539">Nucleus</keyword>
<feature type="domain" description="C2H2-type" evidence="9">
    <location>
        <begin position="1545"/>
        <end position="1577"/>
    </location>
</feature>
<evidence type="ECO:0000256" key="4">
    <source>
        <dbReference type="ARBA" id="ARBA00022771"/>
    </source>
</evidence>
<dbReference type="PROSITE" id="PS50157">
    <property type="entry name" value="ZINC_FINGER_C2H2_2"/>
    <property type="match status" value="9"/>
</dbReference>
<dbReference type="FunFam" id="3.30.160.60:FF:000145">
    <property type="entry name" value="Zinc finger protein 574"/>
    <property type="match status" value="1"/>
</dbReference>
<dbReference type="Proteomes" id="UP000515158">
    <property type="component" value="Unplaced"/>
</dbReference>
<dbReference type="OrthoDB" id="10064525at2759"/>
<dbReference type="GO" id="GO:0005634">
    <property type="term" value="C:nucleus"/>
    <property type="evidence" value="ECO:0007669"/>
    <property type="project" value="UniProtKB-SubCell"/>
</dbReference>
<feature type="region of interest" description="Disordered" evidence="8">
    <location>
        <begin position="572"/>
        <end position="600"/>
    </location>
</feature>
<dbReference type="SMART" id="SM00355">
    <property type="entry name" value="ZnF_C2H2"/>
    <property type="match status" value="11"/>
</dbReference>
<dbReference type="Pfam" id="PF13894">
    <property type="entry name" value="zf-C2H2_4"/>
    <property type="match status" value="1"/>
</dbReference>
<evidence type="ECO:0000313" key="10">
    <source>
        <dbReference type="Proteomes" id="UP000515158"/>
    </source>
</evidence>
<keyword evidence="10" id="KW-1185">Reference proteome</keyword>
<dbReference type="FunFam" id="3.30.160.60:FF:000100">
    <property type="entry name" value="Zinc finger 45-like"/>
    <property type="match status" value="1"/>
</dbReference>
<sequence>MSLSTLGGVLVDTPSDLSVQSLLATHSNLLSQTAFLPSPTTEITLDEDDVFQCGRCKEVFTSFHQFMLHKQDHQIASSSSRILNESLALNISRDLNRNLNTTASSEHEAETCLSSTQLLKDTTCEEFDLSESLRVGGQNDTNNVLSYNSLGGSAFDDLSDDIGQPLLLSDADSLNFPIEQSILNLNDANELSSNSFAPSSIRHLGTSLLPHKLLSDETCASNNNVWLPAQKGDSGNSNFITSRFSDEQNFFADAKKVTDNINFSNHNLLTEISYPGEKQMYLNEASTNSEDITISGSLSTAVLPSEQLLLETSKDYLRSCELLEEFESTNQHELLDSASLESTNVMNIGLPLLSDSSVVSSLVNSTTPNSEVPPLVSLAGQQSNQNSHLFENDSNALQEGRNVPQTSLEMECMPQEHGDAPSCTSSRPPCGLLGCVCESLDKCSSFASGCGSSPKNTVKECTGVSMEPCETIPQDNSFISGNQNQQVESTEQVTKKNSSAENKELLNPEYTCQDLQFRRIDQGTSTGNLICNNLEVDCNFNSNHHFDNRSKNFVDLKNTRKSCFLRTGSWNEEESSAPGIEKPLNEVDKSKSKSDLAGNGHESHFEVCSVASIMKEIGILDTIDKGPPDEDSSAAGIEQDQDSSVSAESNLSLRPQTVWKSVDGSSDSLWPSALDHDYQLVQKNDVSNSVSQEQSVNKPTGNNTHDLKVTEEAQSDTKQEILSGHAIEDDNCTQSNFFPEVKTRKMENNFQCENTPSKDETQSCLNLNKICDNSSSSSNCEPTLSDCDTSNSCNAFNETNYGNSDMMSVELFNDVSHPSNIMVELDCDSNQSNIIFIDHGNFVGEQEIILPGPHGDSNDEFAHSMEHEDFSTSEDNTLYLGNIALEDNVPLPISPSWSKQESSDQERKQSLDANEAKLKKHGQLPMSRTNISMHDSEKVSGQSSISLPNSLANSSVERPNTLGKDEEFEGMCLPSVDLYDCVSVVYSAYEEESTTFSKLWNPDIRLSSELFHLETDTTDAVENGVLSQEKSPSKKRKESKSKVDKFQKSVANSSHKLLHEVSLLPSKEIKNASPCGDDKSLTILKSNATVPRKSIDGTKVEPFNSNISSRMIENIDKEMTLAKKLGTLNKSSEPSTIPVDHDKKNSSVIFFNTDNSANPVKNLKNSSTLDSAGELENPVSASVNSIPTKASRVRENLWEKRTPKLSCDHCDKKFAKHFDLRQHMRSHTGEKPFQCVVCGRSFTQKSNLTKHLSTHKIWSKSVSTLSKNAIQKVCHKKKGGTVTTTESIIFEEGEVEKNFSSSVSFKENVQSASDKDLHNDQGLHDDNDGWEIISEECIVDNSYICQFCGAAFVSYFELKTHRKTHQDEKVFFCPRNNCQKTFPDLESFVTHVNKHAPGNAFHPCNICGETFVSPPELSQHMEAHTISENSSSKKYHAKCHKCKSTFLSQEALENHLRTVSHDLPCPECKRIFSCERSLRRHLRTHSTVHPFVCKECGKRFKTVLYLNTHLAMHRDDKPFACSQCPAKFARKDRLSRHLKIHSDGEQCPFQAHLKCNRQFTRPDKLKAHVLSHTEHQLTNCSFCKRQIAKFSVNKRHYTISNQQFEDSPSDTLDLPVMAVSCDVSSAEINSNVTINAKSNTSLNFNGSITLGMLQDKQSVDINNLSCENVETNSLNFDHIVCKKPAKNKKVPTIGIIVMPLSQCMPGSGQQILY</sequence>
<feature type="region of interest" description="Disordered" evidence="8">
    <location>
        <begin position="686"/>
        <end position="705"/>
    </location>
</feature>
<feature type="domain" description="C2H2-type" evidence="9">
    <location>
        <begin position="1491"/>
        <end position="1518"/>
    </location>
</feature>
<accession>A0A6P8Y4D9</accession>
<feature type="domain" description="C2H2-type" evidence="9">
    <location>
        <begin position="1205"/>
        <end position="1232"/>
    </location>
</feature>
<feature type="compositionally biased region" description="Polar residues" evidence="8">
    <location>
        <begin position="926"/>
        <end position="958"/>
    </location>
</feature>
<evidence type="ECO:0000256" key="6">
    <source>
        <dbReference type="ARBA" id="ARBA00023242"/>
    </source>
</evidence>
<dbReference type="Pfam" id="PF00096">
    <property type="entry name" value="zf-C2H2"/>
    <property type="match status" value="3"/>
</dbReference>
<dbReference type="Pfam" id="PF13912">
    <property type="entry name" value="zf-C2H2_6"/>
    <property type="match status" value="2"/>
</dbReference>
<evidence type="ECO:0000256" key="8">
    <source>
        <dbReference type="SAM" id="MobiDB-lite"/>
    </source>
</evidence>
<feature type="domain" description="C2H2-type" evidence="9">
    <location>
        <begin position="1463"/>
        <end position="1490"/>
    </location>
</feature>
<feature type="domain" description="C2H2-type" evidence="9">
    <location>
        <begin position="1437"/>
        <end position="1466"/>
    </location>
</feature>
<dbReference type="SUPFAM" id="SSF57667">
    <property type="entry name" value="beta-beta-alpha zinc fingers"/>
    <property type="match status" value="4"/>
</dbReference>
<gene>
    <name evidence="11" type="primary">LOC117639384</name>
</gene>
<evidence type="ECO:0000313" key="11">
    <source>
        <dbReference type="RefSeq" id="XP_034230876.1"/>
    </source>
</evidence>
<feature type="compositionally biased region" description="Basic and acidic residues" evidence="8">
    <location>
        <begin position="583"/>
        <end position="594"/>
    </location>
</feature>
<keyword evidence="4 7" id="KW-0863">Zinc-finger</keyword>
<feature type="region of interest" description="Disordered" evidence="8">
    <location>
        <begin position="1022"/>
        <end position="1048"/>
    </location>
</feature>
<keyword evidence="2" id="KW-0479">Metal-binding</keyword>
<feature type="domain" description="C2H2-type" evidence="9">
    <location>
        <begin position="1343"/>
        <end position="1370"/>
    </location>
</feature>
<feature type="compositionally biased region" description="Basic and acidic residues" evidence="8">
    <location>
        <begin position="901"/>
        <end position="910"/>
    </location>
</feature>
<dbReference type="FunFam" id="3.30.160.60:FF:001527">
    <property type="entry name" value="Zinc finger protein"/>
    <property type="match status" value="1"/>
</dbReference>
<dbReference type="GO" id="GO:0000981">
    <property type="term" value="F:DNA-binding transcription factor activity, RNA polymerase II-specific"/>
    <property type="evidence" value="ECO:0007669"/>
    <property type="project" value="TreeGrafter"/>
</dbReference>
<name>A0A6P8Y4D9_THRPL</name>
<comment type="subcellular location">
    <subcellularLocation>
        <location evidence="1">Nucleus</location>
    </subcellularLocation>
</comment>
<feature type="domain" description="C2H2-type" evidence="9">
    <location>
        <begin position="1233"/>
        <end position="1255"/>
    </location>
</feature>
<dbReference type="Gene3D" id="3.30.160.60">
    <property type="entry name" value="Classic Zinc Finger"/>
    <property type="match status" value="7"/>
</dbReference>
<dbReference type="GO" id="GO:0008270">
    <property type="term" value="F:zinc ion binding"/>
    <property type="evidence" value="ECO:0007669"/>
    <property type="project" value="UniProtKB-KW"/>
</dbReference>
<proteinExistence type="predicted"/>
<feature type="compositionally biased region" description="Low complexity" evidence="8">
    <location>
        <begin position="686"/>
        <end position="697"/>
    </location>
</feature>
<reference evidence="11" key="1">
    <citation type="submission" date="2025-08" db="UniProtKB">
        <authorList>
            <consortium name="RefSeq"/>
        </authorList>
    </citation>
    <scope>IDENTIFICATION</scope>
    <source>
        <tissue evidence="11">Total insect</tissue>
    </source>
</reference>
<dbReference type="PANTHER" id="PTHR24408">
    <property type="entry name" value="ZINC FINGER PROTEIN"/>
    <property type="match status" value="1"/>
</dbReference>
<feature type="region of interest" description="Disordered" evidence="8">
    <location>
        <begin position="891"/>
        <end position="910"/>
    </location>
</feature>
<keyword evidence="3" id="KW-0677">Repeat</keyword>
<feature type="domain" description="C2H2-type" evidence="9">
    <location>
        <begin position="1519"/>
        <end position="1546"/>
    </location>
</feature>
<feature type="region of interest" description="Disordered" evidence="8">
    <location>
        <begin position="915"/>
        <end position="962"/>
    </location>
</feature>
<evidence type="ECO:0000256" key="1">
    <source>
        <dbReference type="ARBA" id="ARBA00004123"/>
    </source>
</evidence>
<dbReference type="InterPro" id="IPR013087">
    <property type="entry name" value="Znf_C2H2_type"/>
</dbReference>
<evidence type="ECO:0000256" key="2">
    <source>
        <dbReference type="ARBA" id="ARBA00022723"/>
    </source>
</evidence>
<dbReference type="GeneID" id="117639384"/>
<dbReference type="PANTHER" id="PTHR24408:SF58">
    <property type="entry name" value="TRANSCRIPTION FACTOR (TFIIIA), PUTATIVE (AFU_ORTHOLOGUE AFUA_1G05150)-RELATED"/>
    <property type="match status" value="1"/>
</dbReference>
<dbReference type="KEGG" id="tpal:117639384"/>
<evidence type="ECO:0000256" key="5">
    <source>
        <dbReference type="ARBA" id="ARBA00022833"/>
    </source>
</evidence>
<protein>
    <submittedName>
        <fullName evidence="11">Uncharacterized protein LOC117639384</fullName>
    </submittedName>
</protein>
<dbReference type="PROSITE" id="PS00028">
    <property type="entry name" value="ZINC_FINGER_C2H2_1"/>
    <property type="match status" value="10"/>
</dbReference>
<feature type="region of interest" description="Disordered" evidence="8">
    <location>
        <begin position="622"/>
        <end position="650"/>
    </location>
</feature>
<evidence type="ECO:0000256" key="3">
    <source>
        <dbReference type="ARBA" id="ARBA00022737"/>
    </source>
</evidence>
<dbReference type="InParanoid" id="A0A6P8Y4D9"/>
<evidence type="ECO:0000256" key="7">
    <source>
        <dbReference type="PROSITE-ProRule" id="PRU00042"/>
    </source>
</evidence>
<dbReference type="GO" id="GO:0043565">
    <property type="term" value="F:sequence-specific DNA binding"/>
    <property type="evidence" value="ECO:0007669"/>
    <property type="project" value="TreeGrafter"/>
</dbReference>
<organism evidence="11">
    <name type="scientific">Thrips palmi</name>
    <name type="common">Melon thrips</name>
    <dbReference type="NCBI Taxonomy" id="161013"/>
    <lineage>
        <taxon>Eukaryota</taxon>
        <taxon>Metazoa</taxon>
        <taxon>Ecdysozoa</taxon>
        <taxon>Arthropoda</taxon>
        <taxon>Hexapoda</taxon>
        <taxon>Insecta</taxon>
        <taxon>Pterygota</taxon>
        <taxon>Neoptera</taxon>
        <taxon>Paraneoptera</taxon>
        <taxon>Thysanoptera</taxon>
        <taxon>Terebrantia</taxon>
        <taxon>Thripoidea</taxon>
        <taxon>Thripidae</taxon>
        <taxon>Thrips</taxon>
    </lineage>
</organism>
<keyword evidence="5" id="KW-0862">Zinc</keyword>
<dbReference type="InterPro" id="IPR036236">
    <property type="entry name" value="Znf_C2H2_sf"/>
</dbReference>